<keyword evidence="3" id="KW-1185">Reference proteome</keyword>
<sequence length="65" mass="7383">MKGEDFDAIIARLNELQEEAIEEREEHEGPNGEPTSKGMYFLGKDVGIARAKAVLRERIDVERQP</sequence>
<dbReference type="Proteomes" id="UP000202786">
    <property type="component" value="Segment"/>
</dbReference>
<dbReference type="EMBL" id="KC292026">
    <property type="protein sequence ID" value="AGM11561.1"/>
    <property type="molecule type" value="Genomic_DNA"/>
</dbReference>
<organism evidence="2 3">
    <name type="scientific">Halogranum tailed virus 1</name>
    <dbReference type="NCBI Taxonomy" id="1273749"/>
    <lineage>
        <taxon>Viruses</taxon>
        <taxon>Duplodnaviria</taxon>
        <taxon>Heunggongvirae</taxon>
        <taxon>Uroviricota</taxon>
        <taxon>Caudoviricetes</taxon>
        <taxon>Thumleimavirales</taxon>
        <taxon>Halomagnusviridae</taxon>
        <taxon>Hagravirus</taxon>
        <taxon>Hagravirus capitaneum</taxon>
        <taxon>Hagravirus HGTV1</taxon>
    </lineage>
</organism>
<proteinExistence type="predicted"/>
<dbReference type="GeneID" id="16193921"/>
<reference evidence="2 3" key="1">
    <citation type="submission" date="2012-12" db="EMBL/GenBank/DDBJ databases">
        <authorList>
            <person name="Sencilo A."/>
            <person name="Jacobs-Sera D."/>
            <person name="Russell D.A."/>
            <person name="Ko C."/>
            <person name="Atanasova N."/>
            <person name="Osterlund E."/>
            <person name="Oksanen H.M."/>
            <person name="Bamford D.H."/>
            <person name="Hatfull G.F."/>
            <person name="Roine E."/>
            <person name="Hendrix R.W."/>
        </authorList>
    </citation>
    <scope>NUCLEOTIDE SEQUENCE [LARGE SCALE GENOMIC DNA]</scope>
</reference>
<name>R4TH03_9CAUD</name>
<accession>R4TH03</accession>
<feature type="region of interest" description="Disordered" evidence="1">
    <location>
        <begin position="21"/>
        <end position="40"/>
    </location>
</feature>
<dbReference type="KEGG" id="vg:16193921"/>
<gene>
    <name evidence="2" type="primary">264</name>
    <name evidence="2" type="ORF">HGTV1_264</name>
</gene>
<evidence type="ECO:0000313" key="3">
    <source>
        <dbReference type="Proteomes" id="UP000202786"/>
    </source>
</evidence>
<protein>
    <submittedName>
        <fullName evidence="2">Uncharacterized protein</fullName>
    </submittedName>
</protein>
<evidence type="ECO:0000313" key="2">
    <source>
        <dbReference type="EMBL" id="AGM11561.1"/>
    </source>
</evidence>
<dbReference type="RefSeq" id="YP_008059439.1">
    <property type="nucleotide sequence ID" value="NC_021328.1"/>
</dbReference>
<evidence type="ECO:0000256" key="1">
    <source>
        <dbReference type="SAM" id="MobiDB-lite"/>
    </source>
</evidence>